<dbReference type="EC" id="2.7.13.3" evidence="2"/>
<dbReference type="CDD" id="cd17574">
    <property type="entry name" value="REC_OmpR"/>
    <property type="match status" value="1"/>
</dbReference>
<protein>
    <recommendedName>
        <fullName evidence="2">histidine kinase</fullName>
        <ecNumber evidence="2">2.7.13.3</ecNumber>
    </recommendedName>
</protein>
<keyword evidence="8" id="KW-1133">Transmembrane helix</keyword>
<dbReference type="PROSITE" id="PS50109">
    <property type="entry name" value="HIS_KIN"/>
    <property type="match status" value="1"/>
</dbReference>
<evidence type="ECO:0000256" key="5">
    <source>
        <dbReference type="ARBA" id="ARBA00023125"/>
    </source>
</evidence>
<dbReference type="PROSITE" id="PS50110">
    <property type="entry name" value="RESPONSE_REGULATORY"/>
    <property type="match status" value="1"/>
</dbReference>
<evidence type="ECO:0000256" key="7">
    <source>
        <dbReference type="PROSITE-ProRule" id="PRU00169"/>
    </source>
</evidence>
<keyword evidence="13" id="KW-1185">Reference proteome</keyword>
<dbReference type="Pfam" id="PF00072">
    <property type="entry name" value="Response_reg"/>
    <property type="match status" value="1"/>
</dbReference>
<dbReference type="SMART" id="SM00388">
    <property type="entry name" value="HisKA"/>
    <property type="match status" value="1"/>
</dbReference>
<dbReference type="Proteomes" id="UP000623301">
    <property type="component" value="Unassembled WGS sequence"/>
</dbReference>
<keyword evidence="6" id="KW-0804">Transcription</keyword>
<dbReference type="Pfam" id="PF12833">
    <property type="entry name" value="HTH_18"/>
    <property type="match status" value="1"/>
</dbReference>
<keyword evidence="8" id="KW-0812">Transmembrane</keyword>
<comment type="caution">
    <text evidence="12">The sequence shown here is derived from an EMBL/GenBank/DDBJ whole genome shotgun (WGS) entry which is preliminary data.</text>
</comment>
<evidence type="ECO:0000259" key="11">
    <source>
        <dbReference type="PROSITE" id="PS50110"/>
    </source>
</evidence>
<dbReference type="SUPFAM" id="SSF50998">
    <property type="entry name" value="Quinoprotein alcohol dehydrogenase-like"/>
    <property type="match status" value="1"/>
</dbReference>
<dbReference type="SUPFAM" id="SSF46689">
    <property type="entry name" value="Homeodomain-like"/>
    <property type="match status" value="1"/>
</dbReference>
<dbReference type="InterPro" id="IPR009057">
    <property type="entry name" value="Homeodomain-like_sf"/>
</dbReference>
<evidence type="ECO:0000256" key="8">
    <source>
        <dbReference type="SAM" id="Phobius"/>
    </source>
</evidence>
<dbReference type="Gene3D" id="3.30.565.10">
    <property type="entry name" value="Histidine kinase-like ATPase, C-terminal domain"/>
    <property type="match status" value="1"/>
</dbReference>
<dbReference type="SUPFAM" id="SSF63829">
    <property type="entry name" value="Calcium-dependent phosphotriesterase"/>
    <property type="match status" value="1"/>
</dbReference>
<dbReference type="InterPro" id="IPR011110">
    <property type="entry name" value="Reg_prop"/>
</dbReference>
<dbReference type="InterPro" id="IPR011006">
    <property type="entry name" value="CheY-like_superfamily"/>
</dbReference>
<comment type="catalytic activity">
    <reaction evidence="1">
        <text>ATP + protein L-histidine = ADP + protein N-phospho-L-histidine.</text>
        <dbReference type="EC" id="2.7.13.3"/>
    </reaction>
</comment>
<dbReference type="InterPro" id="IPR001789">
    <property type="entry name" value="Sig_transdc_resp-reg_receiver"/>
</dbReference>
<dbReference type="PANTHER" id="PTHR43547:SF2">
    <property type="entry name" value="HYBRID SIGNAL TRANSDUCTION HISTIDINE KINASE C"/>
    <property type="match status" value="1"/>
</dbReference>
<keyword evidence="3 7" id="KW-0597">Phosphoprotein</keyword>
<dbReference type="SMART" id="SM00448">
    <property type="entry name" value="REC"/>
    <property type="match status" value="1"/>
</dbReference>
<dbReference type="Gene3D" id="2.60.40.10">
    <property type="entry name" value="Immunoglobulins"/>
    <property type="match status" value="1"/>
</dbReference>
<dbReference type="RefSeq" id="WP_198842686.1">
    <property type="nucleotide sequence ID" value="NZ_JAEHFJ010000011.1"/>
</dbReference>
<keyword evidence="8" id="KW-0472">Membrane</keyword>
<dbReference type="InterPro" id="IPR036890">
    <property type="entry name" value="HATPase_C_sf"/>
</dbReference>
<evidence type="ECO:0000256" key="4">
    <source>
        <dbReference type="ARBA" id="ARBA00023015"/>
    </source>
</evidence>
<dbReference type="InterPro" id="IPR011047">
    <property type="entry name" value="Quinoprotein_ADH-like_sf"/>
</dbReference>
<dbReference type="SMART" id="SM00342">
    <property type="entry name" value="HTH_ARAC"/>
    <property type="match status" value="1"/>
</dbReference>
<feature type="domain" description="Histidine kinase" evidence="10">
    <location>
        <begin position="891"/>
        <end position="1128"/>
    </location>
</feature>
<dbReference type="InterPro" id="IPR036097">
    <property type="entry name" value="HisK_dim/P_sf"/>
</dbReference>
<dbReference type="InterPro" id="IPR013783">
    <property type="entry name" value="Ig-like_fold"/>
</dbReference>
<dbReference type="InterPro" id="IPR015943">
    <property type="entry name" value="WD40/YVTN_repeat-like_dom_sf"/>
</dbReference>
<dbReference type="Pfam" id="PF07494">
    <property type="entry name" value="Reg_prop"/>
    <property type="match status" value="2"/>
</dbReference>
<dbReference type="Pfam" id="PF02518">
    <property type="entry name" value="HATPase_c"/>
    <property type="match status" value="1"/>
</dbReference>
<dbReference type="SUPFAM" id="SSF52172">
    <property type="entry name" value="CheY-like"/>
    <property type="match status" value="1"/>
</dbReference>
<dbReference type="PROSITE" id="PS00041">
    <property type="entry name" value="HTH_ARAC_FAMILY_1"/>
    <property type="match status" value="1"/>
</dbReference>
<keyword evidence="5" id="KW-0238">DNA-binding</keyword>
<feature type="domain" description="Response regulatory" evidence="11">
    <location>
        <begin position="1170"/>
        <end position="1285"/>
    </location>
</feature>
<dbReference type="Pfam" id="PF00512">
    <property type="entry name" value="HisKA"/>
    <property type="match status" value="1"/>
</dbReference>
<dbReference type="InterPro" id="IPR003594">
    <property type="entry name" value="HATPase_dom"/>
</dbReference>
<evidence type="ECO:0000256" key="1">
    <source>
        <dbReference type="ARBA" id="ARBA00000085"/>
    </source>
</evidence>
<dbReference type="PROSITE" id="PS01124">
    <property type="entry name" value="HTH_ARAC_FAMILY_2"/>
    <property type="match status" value="1"/>
</dbReference>
<dbReference type="Pfam" id="PF07495">
    <property type="entry name" value="Y_Y_Y"/>
    <property type="match status" value="1"/>
</dbReference>
<dbReference type="Gene3D" id="2.130.10.10">
    <property type="entry name" value="YVTN repeat-like/Quinoprotein amine dehydrogenase"/>
    <property type="match status" value="4"/>
</dbReference>
<dbReference type="SUPFAM" id="SSF55874">
    <property type="entry name" value="ATPase domain of HSP90 chaperone/DNA topoisomerase II/histidine kinase"/>
    <property type="match status" value="1"/>
</dbReference>
<dbReference type="InterPro" id="IPR005467">
    <property type="entry name" value="His_kinase_dom"/>
</dbReference>
<dbReference type="PANTHER" id="PTHR43547">
    <property type="entry name" value="TWO-COMPONENT HISTIDINE KINASE"/>
    <property type="match status" value="1"/>
</dbReference>
<dbReference type="SMART" id="SM00387">
    <property type="entry name" value="HATPase_c"/>
    <property type="match status" value="1"/>
</dbReference>
<evidence type="ECO:0000256" key="6">
    <source>
        <dbReference type="ARBA" id="ARBA00023163"/>
    </source>
</evidence>
<dbReference type="SUPFAM" id="SSF47384">
    <property type="entry name" value="Homodimeric domain of signal transducing histidine kinase"/>
    <property type="match status" value="1"/>
</dbReference>
<dbReference type="EMBL" id="JAEHFJ010000011">
    <property type="protein sequence ID" value="MBJ2176054.1"/>
    <property type="molecule type" value="Genomic_DNA"/>
</dbReference>
<dbReference type="Gene3D" id="1.10.10.60">
    <property type="entry name" value="Homeodomain-like"/>
    <property type="match status" value="2"/>
</dbReference>
<dbReference type="PRINTS" id="PR00344">
    <property type="entry name" value="BCTRLSENSOR"/>
</dbReference>
<sequence>MDMIHNRNQFSLNNFFLYPKQISLKLLILILYITPALTFSQQIDYKINMLANENDITQNVVSSIVTDNQGFLWFGKMDGLYKYDGYGYETFNTAFQDQTGLSNPWVTDIKIFNDSLLVGTKNGLNFFNPATQNFSYLFPSDYNPNYSNTITSVAPRSNGTIIVGTENNLLVISTEKNSPIKVNKITFEGFPLVHDIETQQLLPVPSGLIVRTSVGVFFLAEEQIQANRIQFTTIDEQLHIEPNALYLTKAKQLLIATENESYYVNLSQYPLSSHLTHYISPISQLYENWPPVRKATIFLEDNNENLLIGSDGSGLYVYEKTIKKWRNYKHEMNYAHALKNDFIRSLHVDKSGMILIGTDAGLNTMNSQKNKFDLINIIKTDEGTSEILNVHSILEDEQQNLWIGTRGKGLFILSQDGNKQVNITNTKDYPLDHVKSIILDRKKKIWIGTQNGIFIIKNDETDLSHITKKLTHQKANLLAGEYIYDIAEDSNGNKWISTANGLYLYSDNEKLHKISSQGIFDNNLIYTIYIDKSNRIWFGTLNGLIFYINPKDYKTKDFLLEKDLINLKFNTINLIATAQKFYQNYETYSFVETEQGIVVGTNYGLFKINVTTHQITPYFSSEKSTNKYTLQSNYVYGLLYNEVNDVLWASSNKGLISYNINRDDEKQYTLKDGLQSLEFNGNSVYKNMKGELFFGGANGVNILRSINTLQKSKYEPNLVLTKLIINGEVINAKNHPELLPNTISYTQKVTLDASKNTIGLEFASLHLPYASNNSYKCKLTGIDDTWIELGHKRSINYANLPKGAYSFQLMGTNNDGVWNEKYLAFEIEVLPVWYKKWWMIAIWYLSAALIVASFIWIILKNRDNVNNLKIKEIESTQIQEIYESKLVFFTNLSHEFRTPLSLILDPFNSLMRQKDYYKKNKVLFDIIKNNVDRLRRLIDQIMDFRKFEYGKLSVRISNEDITKTISTISSSFIHHSKIKNVKYKIKLPDHSIFMFYDPDSIEKIVYNLLSNGFKAVHSGGNVSISIKELKSNSKPFNLLNYKQITGEKSKKNFTNHVCIQVKDDGIGISDNNLEKVFTRFYQDDGIDSGTGIGLYMVKQFTEMHFGSIFIKSRKNKGTSFKIILPKNDDLYQSKVSETNIDLKPNNQITEEVLLQLPEQEIAAIQVKPYTIAVVEDNDELRMYLKSVLEVDYNVYTANNGLEGLDLIKEEIPDIVISDVVMPEIDGLEMCKKIKENFETSHIPVILLTAKSFDNQIIEGINSGADHYITKPFNHEILLAKLKSLMKNREKLRLTFQNAKILEPSKITVTSIDEKLIIKLKELIEKNIQNQQLTLEMLATEVGVSRAQLFRKVKALTGLTPNNFIKAIRLKYAAQLLDNDKFQITEVAFLSGFSEASYFSRCFKENFGCSPKEYKKSDEPT</sequence>
<evidence type="ECO:0000256" key="2">
    <source>
        <dbReference type="ARBA" id="ARBA00012438"/>
    </source>
</evidence>
<dbReference type="InterPro" id="IPR011123">
    <property type="entry name" value="Y_Y_Y"/>
</dbReference>
<evidence type="ECO:0000256" key="3">
    <source>
        <dbReference type="ARBA" id="ARBA00022553"/>
    </source>
</evidence>
<dbReference type="Gene3D" id="3.40.50.2300">
    <property type="match status" value="1"/>
</dbReference>
<dbReference type="CDD" id="cd00075">
    <property type="entry name" value="HATPase"/>
    <property type="match status" value="1"/>
</dbReference>
<evidence type="ECO:0000259" key="9">
    <source>
        <dbReference type="PROSITE" id="PS01124"/>
    </source>
</evidence>
<proteinExistence type="predicted"/>
<name>A0ABS0WVM5_9FLAO</name>
<organism evidence="12 13">
    <name type="scientific">Aureibaculum flavum</name>
    <dbReference type="NCBI Taxonomy" id="2795986"/>
    <lineage>
        <taxon>Bacteria</taxon>
        <taxon>Pseudomonadati</taxon>
        <taxon>Bacteroidota</taxon>
        <taxon>Flavobacteriia</taxon>
        <taxon>Flavobacteriales</taxon>
        <taxon>Flavobacteriaceae</taxon>
        <taxon>Aureibaculum</taxon>
    </lineage>
</organism>
<dbReference type="InterPro" id="IPR018060">
    <property type="entry name" value="HTH_AraC"/>
</dbReference>
<reference evidence="12 13" key="1">
    <citation type="submission" date="2020-12" db="EMBL/GenBank/DDBJ databases">
        <title>Aureibaculum luteum sp. nov. and Aureibaculum flavum sp. nov., novel members of the family Flavobacteriaceae isolated from Antarctic intertidal sediments.</title>
        <authorList>
            <person name="He X."/>
            <person name="Zhang X."/>
        </authorList>
    </citation>
    <scope>NUCLEOTIDE SEQUENCE [LARGE SCALE GENOMIC DNA]</scope>
    <source>
        <strain evidence="12 13">A20</strain>
    </source>
</reference>
<dbReference type="InterPro" id="IPR003661">
    <property type="entry name" value="HisK_dim/P_dom"/>
</dbReference>
<gene>
    <name evidence="12" type="ORF">JBL43_17505</name>
</gene>
<evidence type="ECO:0000313" key="12">
    <source>
        <dbReference type="EMBL" id="MBJ2176054.1"/>
    </source>
</evidence>
<feature type="transmembrane region" description="Helical" evidence="8">
    <location>
        <begin position="837"/>
        <end position="859"/>
    </location>
</feature>
<feature type="modified residue" description="4-aspartylphosphate" evidence="7">
    <location>
        <position position="1218"/>
    </location>
</feature>
<accession>A0ABS0WVM5</accession>
<keyword evidence="4" id="KW-0805">Transcription regulation</keyword>
<dbReference type="InterPro" id="IPR018062">
    <property type="entry name" value="HTH_AraC-typ_CS"/>
</dbReference>
<evidence type="ECO:0000313" key="13">
    <source>
        <dbReference type="Proteomes" id="UP000623301"/>
    </source>
</evidence>
<dbReference type="Gene3D" id="1.10.287.130">
    <property type="match status" value="1"/>
</dbReference>
<dbReference type="InterPro" id="IPR004358">
    <property type="entry name" value="Sig_transdc_His_kin-like_C"/>
</dbReference>
<dbReference type="CDD" id="cd00082">
    <property type="entry name" value="HisKA"/>
    <property type="match status" value="1"/>
</dbReference>
<evidence type="ECO:0000259" key="10">
    <source>
        <dbReference type="PROSITE" id="PS50109"/>
    </source>
</evidence>
<feature type="domain" description="HTH araC/xylS-type" evidence="9">
    <location>
        <begin position="1317"/>
        <end position="1416"/>
    </location>
</feature>